<accession>A0A7X6SWF1</accession>
<comment type="caution">
    <text evidence="2">The sequence shown here is derived from an EMBL/GenBank/DDBJ whole genome shotgun (WGS) entry which is preliminary data.</text>
</comment>
<dbReference type="AlphaFoldDB" id="A0A7X6SWF1"/>
<gene>
    <name evidence="2" type="ORF">GX859_12990</name>
</gene>
<dbReference type="CDD" id="cd04301">
    <property type="entry name" value="NAT_SF"/>
    <property type="match status" value="1"/>
</dbReference>
<dbReference type="SUPFAM" id="SSF55729">
    <property type="entry name" value="Acyl-CoA N-acyltransferases (Nat)"/>
    <property type="match status" value="1"/>
</dbReference>
<dbReference type="Gene3D" id="3.40.630.30">
    <property type="match status" value="1"/>
</dbReference>
<dbReference type="Proteomes" id="UP000557899">
    <property type="component" value="Unassembled WGS sequence"/>
</dbReference>
<organism evidence="2 3">
    <name type="scientific">Corynebacterium humireducens</name>
    <dbReference type="NCBI Taxonomy" id="1223514"/>
    <lineage>
        <taxon>Bacteria</taxon>
        <taxon>Bacillati</taxon>
        <taxon>Actinomycetota</taxon>
        <taxon>Actinomycetes</taxon>
        <taxon>Mycobacteriales</taxon>
        <taxon>Corynebacteriaceae</taxon>
        <taxon>Corynebacterium</taxon>
    </lineage>
</organism>
<dbReference type="InterPro" id="IPR000182">
    <property type="entry name" value="GNAT_dom"/>
</dbReference>
<reference evidence="2 3" key="1">
    <citation type="journal article" date="2020" name="Biotechnol. Biofuels">
        <title>New insights from the biogas microbiome by comprehensive genome-resolved metagenomics of nearly 1600 species originating from multiple anaerobic digesters.</title>
        <authorList>
            <person name="Campanaro S."/>
            <person name="Treu L."/>
            <person name="Rodriguez-R L.M."/>
            <person name="Kovalovszki A."/>
            <person name="Ziels R.M."/>
            <person name="Maus I."/>
            <person name="Zhu X."/>
            <person name="Kougias P.G."/>
            <person name="Basile A."/>
            <person name="Luo G."/>
            <person name="Schluter A."/>
            <person name="Konstantinidis K.T."/>
            <person name="Angelidaki I."/>
        </authorList>
    </citation>
    <scope>NUCLEOTIDE SEQUENCE [LARGE SCALE GENOMIC DNA]</scope>
    <source>
        <strain evidence="2">AS15tlH2ME_198</strain>
    </source>
</reference>
<dbReference type="GO" id="GO:0016747">
    <property type="term" value="F:acyltransferase activity, transferring groups other than amino-acyl groups"/>
    <property type="evidence" value="ECO:0007669"/>
    <property type="project" value="InterPro"/>
</dbReference>
<proteinExistence type="predicted"/>
<evidence type="ECO:0000313" key="2">
    <source>
        <dbReference type="EMBL" id="NLA57183.1"/>
    </source>
</evidence>
<sequence>MSESPRVYAVVSRFFDLSAHEIHALLKLRADVFVTEQGWAHTDIEDVDIDGSSRHLLLHDLTQRPMPLLGAARVIDAEVDGRGVAKLGRICLAPASRGRGVSTALLEAAVAMARETFPGRDIVLDAQEPLVEFYSGHGFEPYGEPFTLGPVERQPMVLAI</sequence>
<keyword evidence="2" id="KW-0808">Transferase</keyword>
<feature type="domain" description="N-acetyltransferase" evidence="1">
    <location>
        <begin position="12"/>
        <end position="160"/>
    </location>
</feature>
<dbReference type="EMBL" id="JAAZHI010000254">
    <property type="protein sequence ID" value="NLA57183.1"/>
    <property type="molecule type" value="Genomic_DNA"/>
</dbReference>
<evidence type="ECO:0000259" key="1">
    <source>
        <dbReference type="PROSITE" id="PS51186"/>
    </source>
</evidence>
<dbReference type="PROSITE" id="PS51186">
    <property type="entry name" value="GNAT"/>
    <property type="match status" value="1"/>
</dbReference>
<evidence type="ECO:0000313" key="3">
    <source>
        <dbReference type="Proteomes" id="UP000557899"/>
    </source>
</evidence>
<dbReference type="InterPro" id="IPR016181">
    <property type="entry name" value="Acyl_CoA_acyltransferase"/>
</dbReference>
<protein>
    <submittedName>
        <fullName evidence="2">GNAT family N-acetyltransferase</fullName>
    </submittedName>
</protein>
<name>A0A7X6SWF1_9CORY</name>
<dbReference type="Pfam" id="PF13673">
    <property type="entry name" value="Acetyltransf_10"/>
    <property type="match status" value="1"/>
</dbReference>